<comment type="caution">
    <text evidence="3">The sequence shown here is derived from an EMBL/GenBank/DDBJ whole genome shotgun (WGS) entry which is preliminary data.</text>
</comment>
<protein>
    <submittedName>
        <fullName evidence="3">HupE/UreJ family protein</fullName>
    </submittedName>
</protein>
<keyword evidence="1" id="KW-1133">Transmembrane helix</keyword>
<reference evidence="3 4" key="1">
    <citation type="submission" date="2024-04" db="EMBL/GenBank/DDBJ databases">
        <title>Luteolibacter sp. isolated from soil.</title>
        <authorList>
            <person name="An J."/>
        </authorList>
    </citation>
    <scope>NUCLEOTIDE SEQUENCE [LARGE SCALE GENOMIC DNA]</scope>
    <source>
        <strain evidence="3 4">Y139</strain>
    </source>
</reference>
<dbReference type="EMBL" id="JBBUKT010000001">
    <property type="protein sequence ID" value="MEK7949136.1"/>
    <property type="molecule type" value="Genomic_DNA"/>
</dbReference>
<feature type="transmembrane region" description="Helical" evidence="1">
    <location>
        <begin position="43"/>
        <end position="65"/>
    </location>
</feature>
<dbReference type="RefSeq" id="WP_341402558.1">
    <property type="nucleotide sequence ID" value="NZ_JBBUKT010000001.1"/>
</dbReference>
<feature type="chain" id="PRO_5047103247" evidence="2">
    <location>
        <begin position="30"/>
        <end position="202"/>
    </location>
</feature>
<feature type="transmembrane region" description="Helical" evidence="1">
    <location>
        <begin position="150"/>
        <end position="174"/>
    </location>
</feature>
<keyword evidence="1" id="KW-0812">Transmembrane</keyword>
<feature type="signal peptide" evidence="2">
    <location>
        <begin position="1"/>
        <end position="29"/>
    </location>
</feature>
<dbReference type="InterPro" id="IPR007038">
    <property type="entry name" value="HupE_UreJ"/>
</dbReference>
<dbReference type="Proteomes" id="UP001371305">
    <property type="component" value="Unassembled WGS sequence"/>
</dbReference>
<dbReference type="PIRSF" id="PIRSF016919">
    <property type="entry name" value="HupE_UreJ"/>
    <property type="match status" value="1"/>
</dbReference>
<keyword evidence="1" id="KW-0472">Membrane</keyword>
<keyword evidence="4" id="KW-1185">Reference proteome</keyword>
<dbReference type="Pfam" id="PF04955">
    <property type="entry name" value="HupE_UreJ"/>
    <property type="match status" value="1"/>
</dbReference>
<proteinExistence type="predicted"/>
<keyword evidence="2" id="KW-0732">Signal</keyword>
<feature type="transmembrane region" description="Helical" evidence="1">
    <location>
        <begin position="101"/>
        <end position="117"/>
    </location>
</feature>
<gene>
    <name evidence="3" type="ORF">WKV53_01440</name>
</gene>
<evidence type="ECO:0000256" key="1">
    <source>
        <dbReference type="SAM" id="Phobius"/>
    </source>
</evidence>
<evidence type="ECO:0000313" key="4">
    <source>
        <dbReference type="Proteomes" id="UP001371305"/>
    </source>
</evidence>
<accession>A0ABU9AN54</accession>
<name>A0ABU9AN54_9BACT</name>
<feature type="transmembrane region" description="Helical" evidence="1">
    <location>
        <begin position="122"/>
        <end position="138"/>
    </location>
</feature>
<sequence>MKSLPNARLRATWTWAATSLLLSCTIASAHSGGGEAGGLKSGFLHPITGLDHVAAMVAVGLWGAFLGSRATWLLPVIFPMVMAVGGALGVAGVPIPGVETGIALSAIALGGMIAFAVRPPLWVAGVIVGVFAIFHGHAHGTELPESANALAFAIGFVVSTGLLHLCGIAFGLLVKWPWGKVAVRVAGGGIAALGACFLTGVL</sequence>
<organism evidence="3 4">
    <name type="scientific">Luteolibacter soli</name>
    <dbReference type="NCBI Taxonomy" id="3135280"/>
    <lineage>
        <taxon>Bacteria</taxon>
        <taxon>Pseudomonadati</taxon>
        <taxon>Verrucomicrobiota</taxon>
        <taxon>Verrucomicrobiia</taxon>
        <taxon>Verrucomicrobiales</taxon>
        <taxon>Verrucomicrobiaceae</taxon>
        <taxon>Luteolibacter</taxon>
    </lineage>
</organism>
<feature type="transmembrane region" description="Helical" evidence="1">
    <location>
        <begin position="72"/>
        <end position="95"/>
    </location>
</feature>
<evidence type="ECO:0000256" key="2">
    <source>
        <dbReference type="SAM" id="SignalP"/>
    </source>
</evidence>
<feature type="transmembrane region" description="Helical" evidence="1">
    <location>
        <begin position="181"/>
        <end position="201"/>
    </location>
</feature>
<evidence type="ECO:0000313" key="3">
    <source>
        <dbReference type="EMBL" id="MEK7949136.1"/>
    </source>
</evidence>
<dbReference type="PROSITE" id="PS51257">
    <property type="entry name" value="PROKAR_LIPOPROTEIN"/>
    <property type="match status" value="1"/>
</dbReference>